<dbReference type="EMBL" id="QJJK01000009">
    <property type="protein sequence ID" value="PXW55799.1"/>
    <property type="molecule type" value="Genomic_DNA"/>
</dbReference>
<proteinExistence type="predicted"/>
<dbReference type="Proteomes" id="UP000248021">
    <property type="component" value="Unassembled WGS sequence"/>
</dbReference>
<comment type="caution">
    <text evidence="1">The sequence shown here is derived from an EMBL/GenBank/DDBJ whole genome shotgun (WGS) entry which is preliminary data.</text>
</comment>
<dbReference type="InterPro" id="IPR057572">
    <property type="entry name" value="NonGDSL"/>
</dbReference>
<protein>
    <submittedName>
        <fullName evidence="1">Lysophospholipase L1-like esterase</fullName>
    </submittedName>
</protein>
<reference evidence="1 2" key="1">
    <citation type="submission" date="2018-05" db="EMBL/GenBank/DDBJ databases">
        <title>Genomic Encyclopedia of Type Strains, Phase IV (KMG-IV): sequencing the most valuable type-strain genomes for metagenomic binning, comparative biology and taxonomic classification.</title>
        <authorList>
            <person name="Goeker M."/>
        </authorList>
    </citation>
    <scope>NUCLEOTIDE SEQUENCE [LARGE SCALE GENOMIC DNA]</scope>
    <source>
        <strain evidence="1 2">DSM 6462</strain>
    </source>
</reference>
<keyword evidence="2" id="KW-1185">Reference proteome</keyword>
<dbReference type="Gene3D" id="3.40.50.1110">
    <property type="entry name" value="SGNH hydrolase"/>
    <property type="match status" value="1"/>
</dbReference>
<sequence length="287" mass="30011">MAVALPAASFAEDRDVAHKLPAAMVASQAEPAANAAAASWECLSMQPVLALNGRLTHTAARFATGGRLTILAIGSSTTAGVGTSSAAAAYPAQLTARLEEKLPLVDIDMHVSGVGGETAVQTLARLEREAAALKPDLVIWQVGTNDALSSVGEDAFRDLVERGIAAATAAGADLILLDQQFFPTIKDKQRYERFVSLVTDIGLKTKTCVFSRYALMKAWGDQSAVALQAMLSSDGFHMSDRGHACMARLLGREILRAARENGKPVALADPTLVPVAAGSNGTAASRR</sequence>
<dbReference type="PANTHER" id="PTHR30383:SF5">
    <property type="entry name" value="SGNH HYDROLASE-TYPE ESTERASE DOMAIN-CONTAINING PROTEIN"/>
    <property type="match status" value="1"/>
</dbReference>
<dbReference type="PANTHER" id="PTHR30383">
    <property type="entry name" value="THIOESTERASE 1/PROTEASE 1/LYSOPHOSPHOLIPASE L1"/>
    <property type="match status" value="1"/>
</dbReference>
<dbReference type="Pfam" id="PF25182">
    <property type="entry name" value="NonGDSL"/>
    <property type="match status" value="1"/>
</dbReference>
<organism evidence="1 2">
    <name type="scientific">Chelatococcus asaccharovorans</name>
    <dbReference type="NCBI Taxonomy" id="28210"/>
    <lineage>
        <taxon>Bacteria</taxon>
        <taxon>Pseudomonadati</taxon>
        <taxon>Pseudomonadota</taxon>
        <taxon>Alphaproteobacteria</taxon>
        <taxon>Hyphomicrobiales</taxon>
        <taxon>Chelatococcaceae</taxon>
        <taxon>Chelatococcus</taxon>
    </lineage>
</organism>
<dbReference type="AlphaFoldDB" id="A0A2V3U125"/>
<dbReference type="InterPro" id="IPR051532">
    <property type="entry name" value="Ester_Hydrolysis_Enzymes"/>
</dbReference>
<name>A0A2V3U125_9HYPH</name>
<gene>
    <name evidence="1" type="ORF">C7450_109209</name>
</gene>
<dbReference type="CDD" id="cd00229">
    <property type="entry name" value="SGNH_hydrolase"/>
    <property type="match status" value="1"/>
</dbReference>
<dbReference type="InterPro" id="IPR036514">
    <property type="entry name" value="SGNH_hydro_sf"/>
</dbReference>
<dbReference type="SUPFAM" id="SSF52266">
    <property type="entry name" value="SGNH hydrolase"/>
    <property type="match status" value="1"/>
</dbReference>
<evidence type="ECO:0000313" key="1">
    <source>
        <dbReference type="EMBL" id="PXW55799.1"/>
    </source>
</evidence>
<dbReference type="GO" id="GO:0004622">
    <property type="term" value="F:phosphatidylcholine lysophospholipase activity"/>
    <property type="evidence" value="ECO:0007669"/>
    <property type="project" value="TreeGrafter"/>
</dbReference>
<accession>A0A2V3U125</accession>
<evidence type="ECO:0000313" key="2">
    <source>
        <dbReference type="Proteomes" id="UP000248021"/>
    </source>
</evidence>